<keyword evidence="1" id="KW-0812">Transmembrane</keyword>
<dbReference type="EMBL" id="CP002164">
    <property type="protein sequence ID" value="ADL41484.1"/>
    <property type="molecule type" value="Genomic_DNA"/>
</dbReference>
<dbReference type="HOGENOM" id="CLU_1394085_0_0_9"/>
<keyword evidence="1" id="KW-1133">Transmembrane helix</keyword>
<proteinExistence type="predicted"/>
<evidence type="ECO:0000313" key="2">
    <source>
        <dbReference type="EMBL" id="ADL41484.1"/>
    </source>
</evidence>
<dbReference type="OrthoDB" id="1716593at2"/>
<dbReference type="RefSeq" id="WP_013289491.1">
    <property type="nucleotide sequence ID" value="NC_014392.1"/>
</dbReference>
<keyword evidence="1" id="KW-0472">Membrane</keyword>
<dbReference type="KEGG" id="cob:COB47_0113"/>
<dbReference type="AlphaFoldDB" id="D9THB9"/>
<dbReference type="Proteomes" id="UP000000347">
    <property type="component" value="Chromosome"/>
</dbReference>
<feature type="transmembrane region" description="Helical" evidence="1">
    <location>
        <begin position="12"/>
        <end position="30"/>
    </location>
</feature>
<organism evidence="2 3">
    <name type="scientific">Caldicellulosiruptor obsidiansis (strain ATCC BAA-2073 / JCM 16842 / OB47)</name>
    <dbReference type="NCBI Taxonomy" id="608506"/>
    <lineage>
        <taxon>Bacteria</taxon>
        <taxon>Bacillati</taxon>
        <taxon>Bacillota</taxon>
        <taxon>Bacillota incertae sedis</taxon>
        <taxon>Caldicellulosiruptorales</taxon>
        <taxon>Caldicellulosiruptoraceae</taxon>
        <taxon>Caldicellulosiruptor</taxon>
    </lineage>
</organism>
<name>D9THB9_CALOO</name>
<protein>
    <submittedName>
        <fullName evidence="2">Uncharacterized protein</fullName>
    </submittedName>
</protein>
<reference evidence="2 3" key="1">
    <citation type="journal article" date="2010" name="J. Bacteriol.">
        <title>Complete genome sequence of the cellulolytic thermophile Caldicellulosiruptor obsidiansis OB47T.</title>
        <authorList>
            <person name="Elkins J.G."/>
            <person name="Lochner A."/>
            <person name="Hamilton-Brehm S.D."/>
            <person name="Davenport K.W."/>
            <person name="Podar M."/>
            <person name="Brown S.D."/>
            <person name="Land M.L."/>
            <person name="Hauser L.J."/>
            <person name="Klingeman D.M."/>
            <person name="Raman B."/>
            <person name="Goodwin L.A."/>
            <person name="Tapia R."/>
            <person name="Meincke L.J."/>
            <person name="Detter J.C."/>
            <person name="Bruce D.C."/>
            <person name="Han C.S."/>
            <person name="Palumbo A.V."/>
            <person name="Cottingham R.W."/>
            <person name="Keller M."/>
            <person name="Graham D.E."/>
        </authorList>
    </citation>
    <scope>NUCLEOTIDE SEQUENCE [LARGE SCALE GENOMIC DNA]</scope>
    <source>
        <strain evidence="3">ATCC BAA-2073 / strain OB47</strain>
    </source>
</reference>
<gene>
    <name evidence="2" type="ordered locus">COB47_0113</name>
</gene>
<accession>D9THB9</accession>
<sequence length="196" mass="23362">MKKKSFENPFLIAFIVYLVMSLVVIFIFTAKMNRLEVFKTNYNAKIPNIFFAEYSHNLSDAKDILKHLVEDQNVDFSYLRGRTEEYFLNNTLTMSIAKEPDIFEERDIGRIIDERYELVVNVRDFLKKIDEKIIAHKDKNLIQKTKPDIEKIIFLLDALNEDLQSFRDENTKKVFKEYEKELLEYLNKADKMILQS</sequence>
<evidence type="ECO:0000256" key="1">
    <source>
        <dbReference type="SAM" id="Phobius"/>
    </source>
</evidence>
<keyword evidence="3" id="KW-1185">Reference proteome</keyword>
<dbReference type="STRING" id="608506.COB47_0113"/>
<evidence type="ECO:0000313" key="3">
    <source>
        <dbReference type="Proteomes" id="UP000000347"/>
    </source>
</evidence>